<dbReference type="AlphaFoldDB" id="A0A917XLB2"/>
<comment type="caution">
    <text evidence="7">The sequence shown here is derived from an EMBL/GenBank/DDBJ whole genome shotgun (WGS) entry which is preliminary data.</text>
</comment>
<dbReference type="EMBL" id="BMML01000025">
    <property type="protein sequence ID" value="GGN36665.1"/>
    <property type="molecule type" value="Genomic_DNA"/>
</dbReference>
<evidence type="ECO:0000259" key="6">
    <source>
        <dbReference type="PROSITE" id="PS50977"/>
    </source>
</evidence>
<keyword evidence="2 4" id="KW-0238">DNA-binding</keyword>
<feature type="region of interest" description="Disordered" evidence="5">
    <location>
        <begin position="223"/>
        <end position="300"/>
    </location>
</feature>
<dbReference type="Pfam" id="PF00440">
    <property type="entry name" value="TetR_N"/>
    <property type="match status" value="1"/>
</dbReference>
<name>A0A917XLB2_9ACTN</name>
<evidence type="ECO:0000313" key="8">
    <source>
        <dbReference type="Proteomes" id="UP000653411"/>
    </source>
</evidence>
<dbReference type="PRINTS" id="PR00455">
    <property type="entry name" value="HTHTETR"/>
</dbReference>
<dbReference type="Gene3D" id="1.10.357.10">
    <property type="entry name" value="Tetracycline Repressor, domain 2"/>
    <property type="match status" value="1"/>
</dbReference>
<sequence>MSAVPAEPVETPEPAWRQRAVERSTRAAKLRAEQRVQRFLDAAQELIADKGTTDFTVQEVVERSRQSLRSFYQHFDGKHELLLALFEDALSKSAAEIRERAAAGRDPLDRLKIAVDLLYASSTPRAGQQSPLFTDFAIQLLVTHPDQVASAHLPLLAYFTELVEESVEAGQAVTAKPRRTASLIMQTAMFTAQAPAAPVGAHPSPITAEEVWAFCLGGLRGPGAAQSPAAAAPDQGAPAAKATTPTRKATEATPRTAPAKKATATPQKRAAAAKKAAPAKKAATKATTKATTSKATRSPS</sequence>
<keyword evidence="3" id="KW-0804">Transcription</keyword>
<evidence type="ECO:0000256" key="2">
    <source>
        <dbReference type="ARBA" id="ARBA00023125"/>
    </source>
</evidence>
<evidence type="ECO:0000313" key="7">
    <source>
        <dbReference type="EMBL" id="GGN36665.1"/>
    </source>
</evidence>
<evidence type="ECO:0000256" key="1">
    <source>
        <dbReference type="ARBA" id="ARBA00023015"/>
    </source>
</evidence>
<organism evidence="7 8">
    <name type="scientific">Streptomyces fuscichromogenes</name>
    <dbReference type="NCBI Taxonomy" id="1324013"/>
    <lineage>
        <taxon>Bacteria</taxon>
        <taxon>Bacillati</taxon>
        <taxon>Actinomycetota</taxon>
        <taxon>Actinomycetes</taxon>
        <taxon>Kitasatosporales</taxon>
        <taxon>Streptomycetaceae</taxon>
        <taxon>Streptomyces</taxon>
    </lineage>
</organism>
<dbReference type="GO" id="GO:0000976">
    <property type="term" value="F:transcription cis-regulatory region binding"/>
    <property type="evidence" value="ECO:0007669"/>
    <property type="project" value="TreeGrafter"/>
</dbReference>
<evidence type="ECO:0000256" key="4">
    <source>
        <dbReference type="PROSITE-ProRule" id="PRU00335"/>
    </source>
</evidence>
<dbReference type="InterPro" id="IPR009057">
    <property type="entry name" value="Homeodomain-like_sf"/>
</dbReference>
<dbReference type="InterPro" id="IPR050109">
    <property type="entry name" value="HTH-type_TetR-like_transc_reg"/>
</dbReference>
<dbReference type="Gene3D" id="1.10.10.60">
    <property type="entry name" value="Homeodomain-like"/>
    <property type="match status" value="1"/>
</dbReference>
<feature type="DNA-binding region" description="H-T-H motif" evidence="4">
    <location>
        <begin position="56"/>
        <end position="75"/>
    </location>
</feature>
<protein>
    <recommendedName>
        <fullName evidence="6">HTH tetR-type domain-containing protein</fullName>
    </recommendedName>
</protein>
<dbReference type="PANTHER" id="PTHR30055:SF234">
    <property type="entry name" value="HTH-TYPE TRANSCRIPTIONAL REGULATOR BETI"/>
    <property type="match status" value="1"/>
</dbReference>
<evidence type="ECO:0000256" key="5">
    <source>
        <dbReference type="SAM" id="MobiDB-lite"/>
    </source>
</evidence>
<dbReference type="InterPro" id="IPR001647">
    <property type="entry name" value="HTH_TetR"/>
</dbReference>
<dbReference type="SUPFAM" id="SSF46689">
    <property type="entry name" value="Homeodomain-like"/>
    <property type="match status" value="1"/>
</dbReference>
<proteinExistence type="predicted"/>
<reference evidence="7" key="2">
    <citation type="submission" date="2020-09" db="EMBL/GenBank/DDBJ databases">
        <authorList>
            <person name="Sun Q."/>
            <person name="Zhou Y."/>
        </authorList>
    </citation>
    <scope>NUCLEOTIDE SEQUENCE</scope>
    <source>
        <strain evidence="7">CGMCC 4.7110</strain>
    </source>
</reference>
<accession>A0A917XLB2</accession>
<dbReference type="PROSITE" id="PS50977">
    <property type="entry name" value="HTH_TETR_2"/>
    <property type="match status" value="1"/>
</dbReference>
<feature type="domain" description="HTH tetR-type" evidence="6">
    <location>
        <begin position="33"/>
        <end position="93"/>
    </location>
</feature>
<dbReference type="GO" id="GO:0003700">
    <property type="term" value="F:DNA-binding transcription factor activity"/>
    <property type="evidence" value="ECO:0007669"/>
    <property type="project" value="TreeGrafter"/>
</dbReference>
<dbReference type="RefSeq" id="WP_189267845.1">
    <property type="nucleotide sequence ID" value="NZ_BMML01000025.1"/>
</dbReference>
<dbReference type="PANTHER" id="PTHR30055">
    <property type="entry name" value="HTH-TYPE TRANSCRIPTIONAL REGULATOR RUTR"/>
    <property type="match status" value="1"/>
</dbReference>
<reference evidence="7" key="1">
    <citation type="journal article" date="2014" name="Int. J. Syst. Evol. Microbiol.">
        <title>Complete genome sequence of Corynebacterium casei LMG S-19264T (=DSM 44701T), isolated from a smear-ripened cheese.</title>
        <authorList>
            <consortium name="US DOE Joint Genome Institute (JGI-PGF)"/>
            <person name="Walter F."/>
            <person name="Albersmeier A."/>
            <person name="Kalinowski J."/>
            <person name="Ruckert C."/>
        </authorList>
    </citation>
    <scope>NUCLEOTIDE SEQUENCE</scope>
    <source>
        <strain evidence="7">CGMCC 4.7110</strain>
    </source>
</reference>
<keyword evidence="1" id="KW-0805">Transcription regulation</keyword>
<evidence type="ECO:0000256" key="3">
    <source>
        <dbReference type="ARBA" id="ARBA00023163"/>
    </source>
</evidence>
<gene>
    <name evidence="7" type="ORF">GCM10011578_080140</name>
</gene>
<keyword evidence="8" id="KW-1185">Reference proteome</keyword>
<dbReference type="Proteomes" id="UP000653411">
    <property type="component" value="Unassembled WGS sequence"/>
</dbReference>